<protein>
    <submittedName>
        <fullName evidence="5">AMP-binding protein</fullName>
    </submittedName>
</protein>
<dbReference type="Pfam" id="PF00501">
    <property type="entry name" value="AMP-binding"/>
    <property type="match status" value="1"/>
</dbReference>
<accession>A0ABT3BEP0</accession>
<dbReference type="InterPro" id="IPR020845">
    <property type="entry name" value="AMP-binding_CS"/>
</dbReference>
<dbReference type="Proteomes" id="UP001208690">
    <property type="component" value="Unassembled WGS sequence"/>
</dbReference>
<dbReference type="Gene3D" id="3.30.300.30">
    <property type="match status" value="1"/>
</dbReference>
<feature type="domain" description="AMP-binding enzyme C-terminal" evidence="4">
    <location>
        <begin position="482"/>
        <end position="557"/>
    </location>
</feature>
<name>A0ABT3BEP0_9RHOB</name>
<evidence type="ECO:0000313" key="5">
    <source>
        <dbReference type="EMBL" id="MCV3272023.1"/>
    </source>
</evidence>
<organism evidence="5 6">
    <name type="scientific">Roseobacter sinensis</name>
    <dbReference type="NCBI Taxonomy" id="2931391"/>
    <lineage>
        <taxon>Bacteria</taxon>
        <taxon>Pseudomonadati</taxon>
        <taxon>Pseudomonadota</taxon>
        <taxon>Alphaproteobacteria</taxon>
        <taxon>Rhodobacterales</taxon>
        <taxon>Roseobacteraceae</taxon>
        <taxon>Roseobacter</taxon>
    </lineage>
</organism>
<dbReference type="InterPro" id="IPR045851">
    <property type="entry name" value="AMP-bd_C_sf"/>
</dbReference>
<evidence type="ECO:0000313" key="6">
    <source>
        <dbReference type="Proteomes" id="UP001208690"/>
    </source>
</evidence>
<dbReference type="RefSeq" id="WP_263844348.1">
    <property type="nucleotide sequence ID" value="NZ_JALIEB010000006.1"/>
</dbReference>
<dbReference type="Pfam" id="PF13193">
    <property type="entry name" value="AMP-binding_C"/>
    <property type="match status" value="1"/>
</dbReference>
<comment type="similarity">
    <text evidence="1">Belongs to the ATP-dependent AMP-binding enzyme family.</text>
</comment>
<dbReference type="InterPro" id="IPR000873">
    <property type="entry name" value="AMP-dep_synth/lig_dom"/>
</dbReference>
<evidence type="ECO:0000259" key="4">
    <source>
        <dbReference type="Pfam" id="PF13193"/>
    </source>
</evidence>
<dbReference type="Gene3D" id="3.40.50.12780">
    <property type="entry name" value="N-terminal domain of ligase-like"/>
    <property type="match status" value="1"/>
</dbReference>
<keyword evidence="2" id="KW-0436">Ligase</keyword>
<comment type="caution">
    <text evidence="5">The sequence shown here is derived from an EMBL/GenBank/DDBJ whole genome shotgun (WGS) entry which is preliminary data.</text>
</comment>
<dbReference type="SUPFAM" id="SSF56801">
    <property type="entry name" value="Acetyl-CoA synthetase-like"/>
    <property type="match status" value="1"/>
</dbReference>
<dbReference type="PANTHER" id="PTHR43201">
    <property type="entry name" value="ACYL-COA SYNTHETASE"/>
    <property type="match status" value="1"/>
</dbReference>
<evidence type="ECO:0000256" key="1">
    <source>
        <dbReference type="ARBA" id="ARBA00006432"/>
    </source>
</evidence>
<dbReference type="PROSITE" id="PS00455">
    <property type="entry name" value="AMP_BINDING"/>
    <property type="match status" value="1"/>
</dbReference>
<evidence type="ECO:0000256" key="2">
    <source>
        <dbReference type="ARBA" id="ARBA00022598"/>
    </source>
</evidence>
<dbReference type="EMBL" id="JALIEB010000006">
    <property type="protein sequence ID" value="MCV3272023.1"/>
    <property type="molecule type" value="Genomic_DNA"/>
</dbReference>
<dbReference type="PANTHER" id="PTHR43201:SF5">
    <property type="entry name" value="MEDIUM-CHAIN ACYL-COA LIGASE ACSF2, MITOCHONDRIAL"/>
    <property type="match status" value="1"/>
</dbReference>
<dbReference type="InterPro" id="IPR042099">
    <property type="entry name" value="ANL_N_sf"/>
</dbReference>
<dbReference type="InterPro" id="IPR025110">
    <property type="entry name" value="AMP-bd_C"/>
</dbReference>
<gene>
    <name evidence="5" type="ORF">MUB52_11355</name>
</gene>
<feature type="domain" description="AMP-dependent synthetase/ligase" evidence="3">
    <location>
        <begin position="43"/>
        <end position="431"/>
    </location>
</feature>
<sequence>MAKTYAAMATGELGQTPLGGLSQVAGPREEPLLDQTIPALLAECVAARPDAEAAVFPAENLRLSWSEFAQRVDALAGGLLEIGIETGDRVGIWAPNRPEWVLTQFATARIGAILVNINPAYRVFELEFALRKTGCKALILAERFKSSDYVGMIRDAAPELASAAPGALTAGDLPDLKSVIVCGDAPHPGCFSFAEIEARGAAVPQSRLDAITAALDPDDPINIQFTSGTTGLPKGATLTHRNIVNNANFVTAAMALTEADRLCIPVPFYHCFGMVMGTLGCVTKGAVMVVPGEGFDPESTLRTVSDEGCTALYGVPTMFVAMLEYEGFSIFDLSHLRTGIMAGSPCPIEVMKKVQKDMNMSEVTIAYGMTETSPVSFQSSIDTPLDKRVSSVGRVQPHLEVRIVDEAGHVVPVGAEGELQTRGYSVMQGYWDDPEKTAEAIDADGWMHTGDLARLDADGYCNITGRVKDMIIRGGENISPREIEEFLYTHPGVSQVQVFGIPDDRFGEIVAAWIVPKPGTSPTEEEVRAFCRDKIAHYKVPAVVRFKDALPMTVTGKPQKFVMRDAMIEELGLSTQTTA</sequence>
<evidence type="ECO:0000259" key="3">
    <source>
        <dbReference type="Pfam" id="PF00501"/>
    </source>
</evidence>
<dbReference type="NCBIfam" id="NF009233">
    <property type="entry name" value="PRK12583.1"/>
    <property type="match status" value="1"/>
</dbReference>
<proteinExistence type="inferred from homology"/>
<reference evidence="5 6" key="1">
    <citation type="submission" date="2022-04" db="EMBL/GenBank/DDBJ databases">
        <title>Roseobacter sp. WL0113 is a bacterium isolated from neritic sediment.</title>
        <authorList>
            <person name="Wang L."/>
            <person name="He W."/>
            <person name="Zhang D.-F."/>
        </authorList>
    </citation>
    <scope>NUCLEOTIDE SEQUENCE [LARGE SCALE GENOMIC DNA]</scope>
    <source>
        <strain evidence="5 6">WL0113</strain>
    </source>
</reference>
<dbReference type="CDD" id="cd05917">
    <property type="entry name" value="FACL_like_2"/>
    <property type="match status" value="1"/>
</dbReference>
<keyword evidence="6" id="KW-1185">Reference proteome</keyword>